<comment type="caution">
    <text evidence="1">The sequence shown here is derived from an EMBL/GenBank/DDBJ whole genome shotgun (WGS) entry which is preliminary data.</text>
</comment>
<dbReference type="EMBL" id="JBHUFV010000050">
    <property type="protein sequence ID" value="MFD1936317.1"/>
    <property type="molecule type" value="Genomic_DNA"/>
</dbReference>
<protein>
    <submittedName>
        <fullName evidence="1">Helix-turn-helix domain-containing protein</fullName>
    </submittedName>
</protein>
<proteinExistence type="predicted"/>
<name>A0ABW4T308_9ACTN</name>
<organism evidence="1 2">
    <name type="scientific">Nonomuraea mangrovi</name>
    <dbReference type="NCBI Taxonomy" id="2316207"/>
    <lineage>
        <taxon>Bacteria</taxon>
        <taxon>Bacillati</taxon>
        <taxon>Actinomycetota</taxon>
        <taxon>Actinomycetes</taxon>
        <taxon>Streptosporangiales</taxon>
        <taxon>Streptosporangiaceae</taxon>
        <taxon>Nonomuraea</taxon>
    </lineage>
</organism>
<accession>A0ABW4T308</accession>
<reference evidence="2" key="1">
    <citation type="journal article" date="2019" name="Int. J. Syst. Evol. Microbiol.">
        <title>The Global Catalogue of Microorganisms (GCM) 10K type strain sequencing project: providing services to taxonomists for standard genome sequencing and annotation.</title>
        <authorList>
            <consortium name="The Broad Institute Genomics Platform"/>
            <consortium name="The Broad Institute Genome Sequencing Center for Infectious Disease"/>
            <person name="Wu L."/>
            <person name="Ma J."/>
        </authorList>
    </citation>
    <scope>NUCLEOTIDE SEQUENCE [LARGE SCALE GENOMIC DNA]</scope>
    <source>
        <strain evidence="2">ICMP 6774ER</strain>
    </source>
</reference>
<gene>
    <name evidence="1" type="ORF">ACFSKW_33080</name>
</gene>
<dbReference type="Proteomes" id="UP001597368">
    <property type="component" value="Unassembled WGS sequence"/>
</dbReference>
<dbReference type="RefSeq" id="WP_379576486.1">
    <property type="nucleotide sequence ID" value="NZ_JBHUFV010000050.1"/>
</dbReference>
<keyword evidence="2" id="KW-1185">Reference proteome</keyword>
<evidence type="ECO:0000313" key="2">
    <source>
        <dbReference type="Proteomes" id="UP001597368"/>
    </source>
</evidence>
<sequence length="223" mass="24276">MELIDKVRELRGQGKSPKEIARALGVPPSRVAPLVRAIAAESPAGEAGEVVGSWVNTGWSVGLTADGWVDEAPAEDGTNGTVCVLVARKHGWDKFLVCGYLIDTYCLGVKNTVGPDTMDERELRRFRDYFFSDFPGWQEAPFELARELVLGSVEYARGLGFEPHEDFAPAEGHLGEGKIAGTVSFGRDGRPFYVAGPNDDPRKVLRQLERAVGKPPAFGYVIV</sequence>
<evidence type="ECO:0000313" key="1">
    <source>
        <dbReference type="EMBL" id="MFD1936317.1"/>
    </source>
</evidence>